<protein>
    <submittedName>
        <fullName evidence="2">Uncharacterized protein</fullName>
    </submittedName>
</protein>
<accession>A0A0V0XDF3</accession>
<name>A0A0V0XDF3_TRIPS</name>
<evidence type="ECO:0000313" key="2">
    <source>
        <dbReference type="EMBL" id="KRX85845.1"/>
    </source>
</evidence>
<sequence>LIEACQYKLLLRNCTLFSGYASLVLMNQILYVIRSLRDNDLHYNRVVNNCTCLLMSHLRENSVLNNSSATLENHCQEQQQQNGNDSTTTTTTTTTTCTATTPVWVKRAKTILSDFSKARQAFLKRCVFLHFEKPLYKVTRRIRIDGSGDVVRIELRLLLTEMMAGVDFQRLDIVHSGNVDVVDGKVGGRRNAVQFSIHRVDLHFSDTATTSSGFRTVGQMAVEQSVGSLNLASSTDVEQSITDSKMQNHLDLTIGPVCVDVPLHLSLIHI</sequence>
<comment type="caution">
    <text evidence="2">The sequence shown here is derived from an EMBL/GenBank/DDBJ whole genome shotgun (WGS) entry which is preliminary data.</text>
</comment>
<dbReference type="EMBL" id="JYDU01000637">
    <property type="protein sequence ID" value="KRX85845.1"/>
    <property type="molecule type" value="Genomic_DNA"/>
</dbReference>
<reference evidence="2 3" key="1">
    <citation type="submission" date="2015-01" db="EMBL/GenBank/DDBJ databases">
        <title>Evolution of Trichinella species and genotypes.</title>
        <authorList>
            <person name="Korhonen P.K."/>
            <person name="Edoardo P."/>
            <person name="Giuseppe L.R."/>
            <person name="Gasser R.B."/>
        </authorList>
    </citation>
    <scope>NUCLEOTIDE SEQUENCE [LARGE SCALE GENOMIC DNA]</scope>
    <source>
        <strain evidence="2">ISS141</strain>
    </source>
</reference>
<evidence type="ECO:0000313" key="3">
    <source>
        <dbReference type="Proteomes" id="UP000054815"/>
    </source>
</evidence>
<dbReference type="STRING" id="6337.A0A0V0XDF3"/>
<feature type="compositionally biased region" description="Polar residues" evidence="1">
    <location>
        <begin position="74"/>
        <end position="86"/>
    </location>
</feature>
<proteinExistence type="predicted"/>
<feature type="non-terminal residue" evidence="2">
    <location>
        <position position="1"/>
    </location>
</feature>
<dbReference type="Proteomes" id="UP000054815">
    <property type="component" value="Unassembled WGS sequence"/>
</dbReference>
<dbReference type="AlphaFoldDB" id="A0A0V0XDF3"/>
<organism evidence="2 3">
    <name type="scientific">Trichinella pseudospiralis</name>
    <name type="common">Parasitic roundworm</name>
    <dbReference type="NCBI Taxonomy" id="6337"/>
    <lineage>
        <taxon>Eukaryota</taxon>
        <taxon>Metazoa</taxon>
        <taxon>Ecdysozoa</taxon>
        <taxon>Nematoda</taxon>
        <taxon>Enoplea</taxon>
        <taxon>Dorylaimia</taxon>
        <taxon>Trichinellida</taxon>
        <taxon>Trichinellidae</taxon>
        <taxon>Trichinella</taxon>
    </lineage>
</organism>
<evidence type="ECO:0000256" key="1">
    <source>
        <dbReference type="SAM" id="MobiDB-lite"/>
    </source>
</evidence>
<feature type="non-terminal residue" evidence="2">
    <location>
        <position position="270"/>
    </location>
</feature>
<feature type="region of interest" description="Disordered" evidence="1">
    <location>
        <begin position="74"/>
        <end position="93"/>
    </location>
</feature>
<gene>
    <name evidence="2" type="ORF">T4E_1333</name>
</gene>